<dbReference type="RefSeq" id="WP_027313372.1">
    <property type="nucleotide sequence ID" value="NZ_JAUESS010000002.1"/>
</dbReference>
<accession>A0ABV5Z9V6</accession>
<evidence type="ECO:0000313" key="2">
    <source>
        <dbReference type="EMBL" id="MFB9885001.1"/>
    </source>
</evidence>
<evidence type="ECO:0000256" key="1">
    <source>
        <dbReference type="SAM" id="Phobius"/>
    </source>
</evidence>
<comment type="caution">
    <text evidence="2">The sequence shown here is derived from an EMBL/GenBank/DDBJ whole genome shotgun (WGS) entry which is preliminary data.</text>
</comment>
<reference evidence="2 3" key="1">
    <citation type="submission" date="2024-09" db="EMBL/GenBank/DDBJ databases">
        <authorList>
            <person name="Sun Q."/>
            <person name="Mori K."/>
        </authorList>
    </citation>
    <scope>NUCLEOTIDE SEQUENCE [LARGE SCALE GENOMIC DNA]</scope>
    <source>
        <strain evidence="2 3">ATCC 51285</strain>
    </source>
</reference>
<feature type="transmembrane region" description="Helical" evidence="1">
    <location>
        <begin position="49"/>
        <end position="82"/>
    </location>
</feature>
<keyword evidence="3" id="KW-1185">Reference proteome</keyword>
<keyword evidence="1" id="KW-0812">Transmembrane</keyword>
<proteinExistence type="predicted"/>
<keyword evidence="1" id="KW-0472">Membrane</keyword>
<evidence type="ECO:0000313" key="3">
    <source>
        <dbReference type="Proteomes" id="UP001589628"/>
    </source>
</evidence>
<dbReference type="EMBL" id="JBHLZN010000001">
    <property type="protein sequence ID" value="MFB9885001.1"/>
    <property type="molecule type" value="Genomic_DNA"/>
</dbReference>
<dbReference type="Proteomes" id="UP001589628">
    <property type="component" value="Unassembled WGS sequence"/>
</dbReference>
<gene>
    <name evidence="2" type="ORF">ACFFLH_01070</name>
</gene>
<keyword evidence="1" id="KW-1133">Transmembrane helix</keyword>
<protein>
    <submittedName>
        <fullName evidence="2">Uncharacterized protein</fullName>
    </submittedName>
</protein>
<sequence>MRKAWRNLLKRLQAPWEMPWMTGRRRDPQHFYGRAFTSKHSRKVKKVRTLWTFGGITMLSLGHPALIVGLALLLTFISFSLLDETP</sequence>
<name>A0ABV5Z9V6_9GAMM</name>
<organism evidence="2 3">
    <name type="scientific">Balneatrix alpica</name>
    <dbReference type="NCBI Taxonomy" id="75684"/>
    <lineage>
        <taxon>Bacteria</taxon>
        <taxon>Pseudomonadati</taxon>
        <taxon>Pseudomonadota</taxon>
        <taxon>Gammaproteobacteria</taxon>
        <taxon>Oceanospirillales</taxon>
        <taxon>Balneatrichaceae</taxon>
        <taxon>Balneatrix</taxon>
    </lineage>
</organism>